<feature type="compositionally biased region" description="Basic and acidic residues" evidence="2">
    <location>
        <begin position="802"/>
        <end position="819"/>
    </location>
</feature>
<organism evidence="3">
    <name type="scientific">Diabrotica virgifera virgifera</name>
    <name type="common">western corn rootworm</name>
    <dbReference type="NCBI Taxonomy" id="50390"/>
    <lineage>
        <taxon>Eukaryota</taxon>
        <taxon>Metazoa</taxon>
        <taxon>Ecdysozoa</taxon>
        <taxon>Arthropoda</taxon>
        <taxon>Hexapoda</taxon>
        <taxon>Insecta</taxon>
        <taxon>Pterygota</taxon>
        <taxon>Neoptera</taxon>
        <taxon>Endopterygota</taxon>
        <taxon>Coleoptera</taxon>
        <taxon>Polyphaga</taxon>
        <taxon>Cucujiformia</taxon>
        <taxon>Chrysomeloidea</taxon>
        <taxon>Chrysomelidae</taxon>
        <taxon>Galerucinae</taxon>
        <taxon>Diabroticina</taxon>
        <taxon>Diabroticites</taxon>
        <taxon>Diabrotica</taxon>
    </lineage>
</organism>
<feature type="compositionally biased region" description="Acidic residues" evidence="2">
    <location>
        <begin position="779"/>
        <end position="790"/>
    </location>
</feature>
<feature type="compositionally biased region" description="Basic and acidic residues" evidence="2">
    <location>
        <begin position="1369"/>
        <end position="1381"/>
    </location>
</feature>
<feature type="compositionally biased region" description="Polar residues" evidence="2">
    <location>
        <begin position="1269"/>
        <end position="1284"/>
    </location>
</feature>
<feature type="region of interest" description="Disordered" evidence="2">
    <location>
        <begin position="1347"/>
        <end position="1618"/>
    </location>
</feature>
<evidence type="ECO:0000313" key="3">
    <source>
        <dbReference type="RefSeq" id="XP_028152916.1"/>
    </source>
</evidence>
<keyword evidence="1" id="KW-0175">Coiled coil</keyword>
<feature type="compositionally biased region" description="Basic and acidic residues" evidence="2">
    <location>
        <begin position="859"/>
        <end position="874"/>
    </location>
</feature>
<feature type="compositionally biased region" description="Polar residues" evidence="2">
    <location>
        <begin position="971"/>
        <end position="983"/>
    </location>
</feature>
<feature type="region of interest" description="Disordered" evidence="2">
    <location>
        <begin position="670"/>
        <end position="1052"/>
    </location>
</feature>
<feature type="compositionally biased region" description="Acidic residues" evidence="2">
    <location>
        <begin position="1535"/>
        <end position="1549"/>
    </location>
</feature>
<feature type="compositionally biased region" description="Polar residues" evidence="2">
    <location>
        <begin position="32"/>
        <end position="41"/>
    </location>
</feature>
<feature type="compositionally biased region" description="Low complexity" evidence="2">
    <location>
        <begin position="1027"/>
        <end position="1040"/>
    </location>
</feature>
<name>A0A6P7GSX3_DIAVI</name>
<feature type="compositionally biased region" description="Basic residues" evidence="2">
    <location>
        <begin position="1840"/>
        <end position="1851"/>
    </location>
</feature>
<feature type="compositionally biased region" description="Basic and acidic residues" evidence="2">
    <location>
        <begin position="1455"/>
        <end position="1464"/>
    </location>
</feature>
<gene>
    <name evidence="3" type="primary">LOC114346356</name>
</gene>
<feature type="compositionally biased region" description="Acidic residues" evidence="2">
    <location>
        <begin position="1588"/>
        <end position="1598"/>
    </location>
</feature>
<feature type="compositionally biased region" description="Basic and acidic residues" evidence="2">
    <location>
        <begin position="709"/>
        <end position="731"/>
    </location>
</feature>
<evidence type="ECO:0000256" key="1">
    <source>
        <dbReference type="SAM" id="Coils"/>
    </source>
</evidence>
<dbReference type="RefSeq" id="XP_028152916.1">
    <property type="nucleotide sequence ID" value="XM_028297115.1"/>
</dbReference>
<feature type="compositionally biased region" description="Basic and acidic residues" evidence="2">
    <location>
        <begin position="467"/>
        <end position="488"/>
    </location>
</feature>
<proteinExistence type="predicted"/>
<sequence length="1969" mass="221701">MPRPTEIIQAEESTAPRSPLRRSCRIIAVSSPMPSEANTIKESNEDKEVEQTGTANRGKRGSSVTKDNGEASIEPGKTRSRRSSTSSESSLKIEKETVKPIRTRRSSATREEETKKPIRGRRSSIQSDIEEEVAKPVRSTRNSIQNEKEVEEESSVKTIRGRRSSAQDDVNEEQRPARITRSRTSMSRDTGEETKDAAEPEPRRTTRNRRSSVDAEDDTVPKPVITPMKPKRRLSVSETAAVLEPIDEKEEAQNTAKRKDQSVPGSSEIKINTDKTNELYVICETSLGDEDGRKSLTPKASPSLNNEGKSRKGKLEKGELKGSPVIVPEGGRLTPDSITVRKSPRIQEKIEKCKSGEHTPHKKCTCCDEELSNSPSRRKIDLKTPEENDLTCNVNVEDIQFSTKVIHNDKSIQMKECLVDDDVFTSETVVIQKTETKCLISDGSDGSFQFNLSKSKYETTESEGDLNDSKASDSSDKENAHLNLEKNSKPPITAEQNVLEKLAASAKPERVQNITLNRVSNVFRPKNVDYSFVEAMDVDTTLNLDVSRMEKSHIIPNENSKTIDLTVDETFSLNLSDTYIENSEDTTISKGSKTIENNLEDETNEKENTTLNISKENHENERNTEVKENAQEISSLDVDKSKLKSLKESHKENSVDLKTDSLLNKTDCKDAENREDITENENEVSIEESQIASKESESVTVDSLQNITENHHDVETISNIEDRSTADKAAAEEIEEEDDRFSETDEREGSRKSVNCQSIEVKEEEEEDDRFTETKDISEDYEFDVSDTEEVSPVIPTQSESLRNETVKEDILNVSRDEEQSSEIIEREDDPEIDIETLEEDEELSKEIKNNDEATINKNDSDQPTKDSHEKINESAKISITSDDLEKESVTSSVDDKFACSLRSSDSVSTEENAIQADQEQNIREDQITITDTYDCKEENNKITEDSDKYDDMENTFQDIVQDDKDEELSATDTNTQDLSNNPDKAEETESDTIDPQKKETSQSIITDNKKENSMDATQLIHDQKETITSQSTSSSSLSELENEERNELPEKMGMSELLNPIKAQEESNNTQLSVVNSTSLELEPQKSFEISAAISPKKGKKRKSEILTVDLAKISKNITNNQGDTLENNLGNVDKSSKISTVISPKKGKDRQSEIVTEGPAKISEENTNNQENTPENNLENIEIHKSSEISAAISPKKGKQRKSEICTVDPAKISEENANNEEDTPENNLENVETHKLSEISAAISPKKGKNRQSEIVTVDPAKISEENTNIQEDTPENNLENVETHKLPEISAAISPQKGKKRKSEIVTVDPAKISEEKTNNQENTPENNLENVETHILSEISAVVSPKKGKKRKSEIFTVDPAKMSQEKINHQEHTPETHNSSEISTASPKKGKKKKSGIVALEITEEKEKIDVRPALNSKTNEEKNAKINKRFSLDDWFESSTVDDPPEPEDIRTKVKDSKNKKKQHDINSDESPKDNKRDTEPTKVVKKNEAGKKLNSTQFLEQYEDPRLDAELERLLKEAEDSKFDGDSSSDEDSSSDGDYEEQSGNSFLDDMAEEGEEDTPSEDSNAIIDEGEPINTDSERSEDEDYDDDSSFICDEGNTELLSGDEFDLGNEQTKKKSRIINVDDRDEEVIKIKRKIKPEPIKRKSRIIKMEDSSDDEEVVDLVSDQEGSVNPTSEESDQASPKKDTIQETVKPKSSIRIIENVDVREIRDTTLSERINQLVDTFCTTIPQTGDVSMNLSLEYAGKASPEEKKKRSKRRKSKDFQRKSISEEENLPKTPKLAEEVSLAESLKNVPTKPRLSLSMTEDDPSTSEQSLKRRLSKSMDDVEKEIKKRKKKKSKKSRQKAESYYKKSSADSNSVKDINLDALSFGLINGLLTDVKNRPRRMIKPSTSKRFDLDNNWTVELGVDAKPSTSEISKKETEEFKKPKIHPKDFRTQMLYSSSRVKRIETKQLLKKRAYF</sequence>
<feature type="region of interest" description="Disordered" evidence="2">
    <location>
        <begin position="286"/>
        <end position="336"/>
    </location>
</feature>
<feature type="compositionally biased region" description="Basic and acidic residues" evidence="2">
    <location>
        <begin position="1511"/>
        <end position="1533"/>
    </location>
</feature>
<feature type="compositionally biased region" description="Polar residues" evidence="2">
    <location>
        <begin position="1382"/>
        <end position="1392"/>
    </location>
</feature>
<feature type="region of interest" description="Disordered" evidence="2">
    <location>
        <begin position="1189"/>
        <end position="1332"/>
    </location>
</feature>
<feature type="region of interest" description="Disordered" evidence="2">
    <location>
        <begin position="1753"/>
        <end position="1863"/>
    </location>
</feature>
<feature type="compositionally biased region" description="Acidic residues" evidence="2">
    <location>
        <begin position="1558"/>
        <end position="1569"/>
    </location>
</feature>
<feature type="compositionally biased region" description="Low complexity" evidence="2">
    <location>
        <begin position="1167"/>
        <end position="1177"/>
    </location>
</feature>
<feature type="region of interest" description="Disordered" evidence="2">
    <location>
        <begin position="459"/>
        <end position="494"/>
    </location>
</feature>
<feature type="compositionally biased region" description="Acidic residues" evidence="2">
    <location>
        <begin position="826"/>
        <end position="844"/>
    </location>
</feature>
<reference evidence="3" key="1">
    <citation type="submission" date="2025-08" db="UniProtKB">
        <authorList>
            <consortium name="RefSeq"/>
        </authorList>
    </citation>
    <scope>IDENTIFICATION</scope>
</reference>
<feature type="compositionally biased region" description="Basic and acidic residues" evidence="2">
    <location>
        <begin position="308"/>
        <end position="320"/>
    </location>
</feature>
<feature type="region of interest" description="Disordered" evidence="2">
    <location>
        <begin position="1657"/>
        <end position="1702"/>
    </location>
</feature>
<feature type="compositionally biased region" description="Polar residues" evidence="2">
    <location>
        <begin position="902"/>
        <end position="920"/>
    </location>
</feature>
<evidence type="ECO:0000256" key="2">
    <source>
        <dbReference type="SAM" id="MobiDB-lite"/>
    </source>
</evidence>
<feature type="region of interest" description="Disordered" evidence="2">
    <location>
        <begin position="1142"/>
        <end position="1177"/>
    </location>
</feature>
<feature type="coiled-coil region" evidence="1">
    <location>
        <begin position="592"/>
        <end position="619"/>
    </location>
</feature>
<feature type="compositionally biased region" description="Basic and acidic residues" evidence="2">
    <location>
        <begin position="1830"/>
        <end position="1839"/>
    </location>
</feature>
<feature type="compositionally biased region" description="Basic and acidic residues" evidence="2">
    <location>
        <begin position="1471"/>
        <end position="1499"/>
    </location>
</feature>
<accession>A0A6P7GSX3</accession>
<protein>
    <submittedName>
        <fullName evidence="3">Myb-like protein X</fullName>
    </submittedName>
</protein>
<feature type="compositionally biased region" description="Basic and acidic residues" evidence="2">
    <location>
        <begin position="1852"/>
        <end position="1862"/>
    </location>
</feature>
<feature type="compositionally biased region" description="Basic and acidic residues" evidence="2">
    <location>
        <begin position="934"/>
        <end position="952"/>
    </location>
</feature>
<feature type="compositionally biased region" description="Basic and acidic residues" evidence="2">
    <location>
        <begin position="741"/>
        <end position="751"/>
    </location>
</feature>
<feature type="compositionally biased region" description="Basic and acidic residues" evidence="2">
    <location>
        <begin position="189"/>
        <end position="204"/>
    </location>
</feature>
<dbReference type="InParanoid" id="A0A6P7GSX3"/>
<feature type="compositionally biased region" description="Polar residues" evidence="2">
    <location>
        <begin position="687"/>
        <end position="708"/>
    </location>
</feature>
<feature type="region of interest" description="Disordered" evidence="2">
    <location>
        <begin position="1"/>
        <end position="272"/>
    </location>
</feature>